<comment type="caution">
    <text evidence="2">The sequence shown here is derived from an EMBL/GenBank/DDBJ whole genome shotgun (WGS) entry which is preliminary data.</text>
</comment>
<protein>
    <submittedName>
        <fullName evidence="2">Uncharacterized protein</fullName>
    </submittedName>
</protein>
<proteinExistence type="predicted"/>
<evidence type="ECO:0000256" key="1">
    <source>
        <dbReference type="SAM" id="Phobius"/>
    </source>
</evidence>
<organism evidence="2 3">
    <name type="scientific">Saccharopolyspora rectivirgula</name>
    <dbReference type="NCBI Taxonomy" id="28042"/>
    <lineage>
        <taxon>Bacteria</taxon>
        <taxon>Bacillati</taxon>
        <taxon>Actinomycetota</taxon>
        <taxon>Actinomycetes</taxon>
        <taxon>Pseudonocardiales</taxon>
        <taxon>Pseudonocardiaceae</taxon>
        <taxon>Saccharopolyspora</taxon>
    </lineage>
</organism>
<dbReference type="OrthoDB" id="5197073at2"/>
<evidence type="ECO:0000313" key="3">
    <source>
        <dbReference type="Proteomes" id="UP000031419"/>
    </source>
</evidence>
<gene>
    <name evidence="2" type="ORF">GU90_13305</name>
</gene>
<keyword evidence="3" id="KW-1185">Reference proteome</keyword>
<accession>A0A073AX12</accession>
<reference evidence="2 3" key="1">
    <citation type="submission" date="2014-06" db="EMBL/GenBank/DDBJ databases">
        <title>Saccharopolyspora rectivirgula DSM-43113 Genome sequencing.</title>
        <authorList>
            <person name="Barrera C."/>
            <person name="Millon L."/>
            <person name="Rognon B."/>
            <person name="Zaugg C."/>
            <person name="Monod M."/>
        </authorList>
    </citation>
    <scope>NUCLEOTIDE SEQUENCE [LARGE SCALE GENOMIC DNA]</scope>
    <source>
        <strain evidence="2 3">DSM 43113</strain>
    </source>
</reference>
<name>A0A073AX12_9PSEU</name>
<evidence type="ECO:0000313" key="2">
    <source>
        <dbReference type="EMBL" id="KEI43940.1"/>
    </source>
</evidence>
<keyword evidence="1" id="KW-0472">Membrane</keyword>
<dbReference type="Proteomes" id="UP000031419">
    <property type="component" value="Unassembled WGS sequence"/>
</dbReference>
<keyword evidence="1" id="KW-0812">Transmembrane</keyword>
<sequence>MDRKLLVVLGVLVVLVAGFFLVRDPIAAADTVRAGWRLVVDAITTVVQSLTMFFRHLFYGG</sequence>
<feature type="transmembrane region" description="Helical" evidence="1">
    <location>
        <begin position="38"/>
        <end position="58"/>
    </location>
</feature>
<dbReference type="AlphaFoldDB" id="A0A073AX12"/>
<dbReference type="EMBL" id="JNVU01000031">
    <property type="protein sequence ID" value="KEI43940.1"/>
    <property type="molecule type" value="Genomic_DNA"/>
</dbReference>
<dbReference type="RefSeq" id="WP_029720226.1">
    <property type="nucleotide sequence ID" value="NZ_JAJUIW010000034.1"/>
</dbReference>
<keyword evidence="1" id="KW-1133">Transmembrane helix</keyword>